<dbReference type="KEGG" id="aer:AERYTH_14720"/>
<organism evidence="1 2">
    <name type="scientific">Aeromicrobium erythreum</name>
    <dbReference type="NCBI Taxonomy" id="2041"/>
    <lineage>
        <taxon>Bacteria</taxon>
        <taxon>Bacillati</taxon>
        <taxon>Actinomycetota</taxon>
        <taxon>Actinomycetes</taxon>
        <taxon>Propionibacteriales</taxon>
        <taxon>Nocardioidaceae</taxon>
        <taxon>Aeromicrobium</taxon>
    </lineage>
</organism>
<sequence length="181" mass="20191">MSRALTVSDTVVVGVEPDVVYAALSDVRQMGRWSPENTGAELADPGAPIGVGTVFVGTNRRGRARWHTRCVVTAADPGRRFAFDVRAWGPGRRLLPVRVASWEYTFEPAVGGTLVTETWLDGRTGWPDWTASVFDRVATGRDSFATFQRGNIRRTLDRLKRELEWERGREQAPQDRTDDAS</sequence>
<dbReference type="RefSeq" id="WP_067861874.1">
    <property type="nucleotide sequence ID" value="NZ_CP011502.1"/>
</dbReference>
<protein>
    <submittedName>
        <fullName evidence="1">Polyketide cyclase</fullName>
    </submittedName>
</protein>
<dbReference type="EMBL" id="CP011502">
    <property type="protein sequence ID" value="ALX05861.1"/>
    <property type="molecule type" value="Genomic_DNA"/>
</dbReference>
<dbReference type="PATRIC" id="fig|2041.4.peg.3076"/>
<reference evidence="1 2" key="1">
    <citation type="journal article" date="1991" name="Int. J. Syst. Bacteriol.">
        <title>Description of the erythromycin-producing bacterium Arthrobacter sp. strain NRRL B-3381 as Aeromicrobium erythreum gen. nov., sp. nov.</title>
        <authorList>
            <person name="Miller E.S."/>
            <person name="Woese C.R."/>
            <person name="Brenner S."/>
        </authorList>
    </citation>
    <scope>NUCLEOTIDE SEQUENCE [LARGE SCALE GENOMIC DNA]</scope>
    <source>
        <strain evidence="1 2">AR18</strain>
    </source>
</reference>
<name>A0A0U4CKH9_9ACTN</name>
<evidence type="ECO:0000313" key="2">
    <source>
        <dbReference type="Proteomes" id="UP000067689"/>
    </source>
</evidence>
<dbReference type="SUPFAM" id="SSF55961">
    <property type="entry name" value="Bet v1-like"/>
    <property type="match status" value="1"/>
</dbReference>
<keyword evidence="2" id="KW-1185">Reference proteome</keyword>
<dbReference type="AlphaFoldDB" id="A0A0U4CKH9"/>
<dbReference type="STRING" id="2041.AERYTH_14720"/>
<dbReference type="Pfam" id="PF10604">
    <property type="entry name" value="Polyketide_cyc2"/>
    <property type="match status" value="1"/>
</dbReference>
<accession>A0A0U4CKH9</accession>
<gene>
    <name evidence="1" type="ORF">AERYTH_14720</name>
</gene>
<proteinExistence type="predicted"/>
<dbReference type="OrthoDB" id="4618973at2"/>
<dbReference type="Gene3D" id="3.30.530.20">
    <property type="match status" value="1"/>
</dbReference>
<dbReference type="CDD" id="cd07812">
    <property type="entry name" value="SRPBCC"/>
    <property type="match status" value="1"/>
</dbReference>
<dbReference type="Proteomes" id="UP000067689">
    <property type="component" value="Chromosome"/>
</dbReference>
<dbReference type="InterPro" id="IPR023393">
    <property type="entry name" value="START-like_dom_sf"/>
</dbReference>
<evidence type="ECO:0000313" key="1">
    <source>
        <dbReference type="EMBL" id="ALX05861.1"/>
    </source>
</evidence>
<dbReference type="InterPro" id="IPR019587">
    <property type="entry name" value="Polyketide_cyclase/dehydratase"/>
</dbReference>